<protein>
    <submittedName>
        <fullName evidence="1">Putative ribonuclease H protein</fullName>
    </submittedName>
</protein>
<accession>A0A392N475</accession>
<evidence type="ECO:0000313" key="2">
    <source>
        <dbReference type="Proteomes" id="UP000265520"/>
    </source>
</evidence>
<name>A0A392N475_9FABA</name>
<evidence type="ECO:0000313" key="1">
    <source>
        <dbReference type="EMBL" id="MCH93788.1"/>
    </source>
</evidence>
<dbReference type="Proteomes" id="UP000265520">
    <property type="component" value="Unassembled WGS sequence"/>
</dbReference>
<proteinExistence type="predicted"/>
<comment type="caution">
    <text evidence="1">The sequence shown here is derived from an EMBL/GenBank/DDBJ whole genome shotgun (WGS) entry which is preliminary data.</text>
</comment>
<sequence length="89" mass="10209">MSVNLIWRRRLFVLEEALQNVFLQKLNSVYISEELNRWGPKNGGEFTVKSTYGLVVTITTTAGRVSPEEESIFRLIWKSKAPSKVMAFT</sequence>
<organism evidence="1 2">
    <name type="scientific">Trifolium medium</name>
    <dbReference type="NCBI Taxonomy" id="97028"/>
    <lineage>
        <taxon>Eukaryota</taxon>
        <taxon>Viridiplantae</taxon>
        <taxon>Streptophyta</taxon>
        <taxon>Embryophyta</taxon>
        <taxon>Tracheophyta</taxon>
        <taxon>Spermatophyta</taxon>
        <taxon>Magnoliopsida</taxon>
        <taxon>eudicotyledons</taxon>
        <taxon>Gunneridae</taxon>
        <taxon>Pentapetalae</taxon>
        <taxon>rosids</taxon>
        <taxon>fabids</taxon>
        <taxon>Fabales</taxon>
        <taxon>Fabaceae</taxon>
        <taxon>Papilionoideae</taxon>
        <taxon>50 kb inversion clade</taxon>
        <taxon>NPAAA clade</taxon>
        <taxon>Hologalegina</taxon>
        <taxon>IRL clade</taxon>
        <taxon>Trifolieae</taxon>
        <taxon>Trifolium</taxon>
    </lineage>
</organism>
<keyword evidence="2" id="KW-1185">Reference proteome</keyword>
<dbReference type="AlphaFoldDB" id="A0A392N475"/>
<reference evidence="1 2" key="1">
    <citation type="journal article" date="2018" name="Front. Plant Sci.">
        <title>Red Clover (Trifolium pratense) and Zigzag Clover (T. medium) - A Picture of Genomic Similarities and Differences.</title>
        <authorList>
            <person name="Dluhosova J."/>
            <person name="Istvanek J."/>
            <person name="Nedelnik J."/>
            <person name="Repkova J."/>
        </authorList>
    </citation>
    <scope>NUCLEOTIDE SEQUENCE [LARGE SCALE GENOMIC DNA]</scope>
    <source>
        <strain evidence="2">cv. 10/8</strain>
        <tissue evidence="1">Leaf</tissue>
    </source>
</reference>
<dbReference type="EMBL" id="LXQA010025780">
    <property type="protein sequence ID" value="MCH93788.1"/>
    <property type="molecule type" value="Genomic_DNA"/>
</dbReference>